<organism evidence="2 3">
    <name type="scientific">Saccharopolyspora griseoalba</name>
    <dbReference type="NCBI Taxonomy" id="1431848"/>
    <lineage>
        <taxon>Bacteria</taxon>
        <taxon>Bacillati</taxon>
        <taxon>Actinomycetota</taxon>
        <taxon>Actinomycetes</taxon>
        <taxon>Pseudonocardiales</taxon>
        <taxon>Pseudonocardiaceae</taxon>
        <taxon>Saccharopolyspora</taxon>
    </lineage>
</organism>
<accession>A0ABW2LQF7</accession>
<reference evidence="3" key="1">
    <citation type="journal article" date="2019" name="Int. J. Syst. Evol. Microbiol.">
        <title>The Global Catalogue of Microorganisms (GCM) 10K type strain sequencing project: providing services to taxonomists for standard genome sequencing and annotation.</title>
        <authorList>
            <consortium name="The Broad Institute Genomics Platform"/>
            <consortium name="The Broad Institute Genome Sequencing Center for Infectious Disease"/>
            <person name="Wu L."/>
            <person name="Ma J."/>
        </authorList>
    </citation>
    <scope>NUCLEOTIDE SEQUENCE [LARGE SCALE GENOMIC DNA]</scope>
    <source>
        <strain evidence="3">WLHS5</strain>
    </source>
</reference>
<name>A0ABW2LQF7_9PSEU</name>
<dbReference type="InterPro" id="IPR032387">
    <property type="entry name" value="ACAS_N"/>
</dbReference>
<feature type="non-terminal residue" evidence="2">
    <location>
        <position position="54"/>
    </location>
</feature>
<dbReference type="Pfam" id="PF16177">
    <property type="entry name" value="ACAS_N"/>
    <property type="match status" value="1"/>
</dbReference>
<evidence type="ECO:0000313" key="3">
    <source>
        <dbReference type="Proteomes" id="UP001596504"/>
    </source>
</evidence>
<gene>
    <name evidence="2" type="ORF">ACFQRI_25565</name>
</gene>
<protein>
    <submittedName>
        <fullName evidence="2">Acetyl-coenzyme A synthetase N-terminal domain-containing protein</fullName>
    </submittedName>
</protein>
<keyword evidence="3" id="KW-1185">Reference proteome</keyword>
<dbReference type="RefSeq" id="WP_380672924.1">
    <property type="nucleotide sequence ID" value="NZ_JBHTCJ010000019.1"/>
</dbReference>
<proteinExistence type="predicted"/>
<evidence type="ECO:0000313" key="2">
    <source>
        <dbReference type="EMBL" id="MFC7344791.1"/>
    </source>
</evidence>
<dbReference type="EMBL" id="JBHTCJ010000019">
    <property type="protein sequence ID" value="MFC7344791.1"/>
    <property type="molecule type" value="Genomic_DNA"/>
</dbReference>
<sequence>MSVSIEAQDRVVAPSEEFAAQANATSALYAAADADREAFWAEQADRLHWDTKWD</sequence>
<feature type="domain" description="Acetyl-coenzyme A synthetase N-terminal" evidence="1">
    <location>
        <begin position="27"/>
        <end position="54"/>
    </location>
</feature>
<evidence type="ECO:0000259" key="1">
    <source>
        <dbReference type="Pfam" id="PF16177"/>
    </source>
</evidence>
<dbReference type="Proteomes" id="UP001596504">
    <property type="component" value="Unassembled WGS sequence"/>
</dbReference>
<comment type="caution">
    <text evidence="2">The sequence shown here is derived from an EMBL/GenBank/DDBJ whole genome shotgun (WGS) entry which is preliminary data.</text>
</comment>